<reference evidence="1 2" key="1">
    <citation type="submission" date="2019-11" db="EMBL/GenBank/DDBJ databases">
        <authorList>
            <person name="Holert J."/>
        </authorList>
    </citation>
    <scope>NUCLEOTIDE SEQUENCE [LARGE SCALE GENOMIC DNA]</scope>
    <source>
        <strain evidence="1">SB11_3</strain>
    </source>
</reference>
<gene>
    <name evidence="1" type="ORF">OPDIPICF_02793</name>
</gene>
<keyword evidence="2" id="KW-1185">Reference proteome</keyword>
<proteinExistence type="predicted"/>
<evidence type="ECO:0000313" key="1">
    <source>
        <dbReference type="EMBL" id="CAA0123088.1"/>
    </source>
</evidence>
<dbReference type="Proteomes" id="UP000441399">
    <property type="component" value="Unassembled WGS sequence"/>
</dbReference>
<protein>
    <submittedName>
        <fullName evidence="1">Uncharacterized protein</fullName>
    </submittedName>
</protein>
<accession>A0A5S9QVL3</accession>
<dbReference type="AlphaFoldDB" id="A0A5S9QVL3"/>
<sequence>MKEIHYRVEVDAAGAKFIVLLNGYEVKLVSDGELCRVDRPVNPYIVNGQNRLELTVVPFSDESFFERQSSYVTAALVAYDPDGKLGEHGKVVSKLRYDYAVISGSAEISLEREGVFGYSSDENSEFSSIEFSREPLNLRKNYPVEGAVEISMDIGLETNFLPWKYLKSDTIPLVEDMTDEEFYDEFIPSIFRAYSSLHNALKQQDIDSIMPLFAERNAEMDSAFYCTPGTYEKQLRESFQRQFDKGMILADIDAGYVEGFVSENGKLAKLDDPYLIYFHDEEKSIFTGYDIWFRREDDKWIISR</sequence>
<evidence type="ECO:0000313" key="2">
    <source>
        <dbReference type="Proteomes" id="UP000441399"/>
    </source>
</evidence>
<dbReference type="EMBL" id="CACSIO010000045">
    <property type="protein sequence ID" value="CAA0123088.1"/>
    <property type="molecule type" value="Genomic_DNA"/>
</dbReference>
<name>A0A5S9QVL3_9GAMM</name>
<dbReference type="OrthoDB" id="6213021at2"/>
<organism evidence="1 2">
    <name type="scientific">BD1-7 clade bacterium</name>
    <dbReference type="NCBI Taxonomy" id="2029982"/>
    <lineage>
        <taxon>Bacteria</taxon>
        <taxon>Pseudomonadati</taxon>
        <taxon>Pseudomonadota</taxon>
        <taxon>Gammaproteobacteria</taxon>
        <taxon>Cellvibrionales</taxon>
        <taxon>Spongiibacteraceae</taxon>
        <taxon>BD1-7 clade</taxon>
    </lineage>
</organism>